<dbReference type="SUPFAM" id="SSF53067">
    <property type="entry name" value="Actin-like ATPase domain"/>
    <property type="match status" value="1"/>
</dbReference>
<sequence length="301" mass="30100">MSNNQPHVLALDLGGTSLRAAFAPIEYPTALESIGRWPAPDSAAALRDKVIEIIAAHTASGPLAGIGITIPGLVEGTVSRWVPNLPYLDGIDLAGLLRPAGAPVAAGNDAQIALLAEATVGAAQGLDDAILLAIGTGIGSSVLAGGRIVRGAHGGACSFGWAVADVTDRGGDRSGWLERQAAGRALDARAEAVGLANGAALIDAARSGDATARAAIDAAGTALGTALAGAVALLDPQAILLAGGVSETIDVLGPPLLESLRRHVPPHLRTISIRPGLFGPRAGLVGAAVAAGHGPQWWRIR</sequence>
<keyword evidence="2" id="KW-1185">Reference proteome</keyword>
<dbReference type="RefSeq" id="WP_266348133.1">
    <property type="nucleotide sequence ID" value="NZ_JAPKNG010000002.1"/>
</dbReference>
<dbReference type="InterPro" id="IPR043129">
    <property type="entry name" value="ATPase_NBD"/>
</dbReference>
<dbReference type="GO" id="GO:0004340">
    <property type="term" value="F:glucokinase activity"/>
    <property type="evidence" value="ECO:0007669"/>
    <property type="project" value="UniProtKB-EC"/>
</dbReference>
<dbReference type="PANTHER" id="PTHR18964">
    <property type="entry name" value="ROK (REPRESSOR, ORF, KINASE) FAMILY"/>
    <property type="match status" value="1"/>
</dbReference>
<proteinExistence type="predicted"/>
<evidence type="ECO:0000313" key="2">
    <source>
        <dbReference type="Proteomes" id="UP001241603"/>
    </source>
</evidence>
<name>A0ABU0H6W1_9HYPH</name>
<keyword evidence="1" id="KW-0808">Transferase</keyword>
<organism evidence="1 2">
    <name type="scientific">Kaistia dalseonensis</name>
    <dbReference type="NCBI Taxonomy" id="410840"/>
    <lineage>
        <taxon>Bacteria</taxon>
        <taxon>Pseudomonadati</taxon>
        <taxon>Pseudomonadota</taxon>
        <taxon>Alphaproteobacteria</taxon>
        <taxon>Hyphomicrobiales</taxon>
        <taxon>Kaistiaceae</taxon>
        <taxon>Kaistia</taxon>
    </lineage>
</organism>
<dbReference type="EC" id="2.7.1.2" evidence="1"/>
<protein>
    <submittedName>
        <fullName evidence="1">Glucokinase</fullName>
        <ecNumber evidence="1">2.7.1.2</ecNumber>
    </submittedName>
</protein>
<dbReference type="Pfam" id="PF00480">
    <property type="entry name" value="ROK"/>
    <property type="match status" value="1"/>
</dbReference>
<gene>
    <name evidence="1" type="ORF">QO014_001586</name>
</gene>
<reference evidence="1 2" key="1">
    <citation type="submission" date="2023-07" db="EMBL/GenBank/DDBJ databases">
        <title>Genomic Encyclopedia of Type Strains, Phase IV (KMG-IV): sequencing the most valuable type-strain genomes for metagenomic binning, comparative biology and taxonomic classification.</title>
        <authorList>
            <person name="Goeker M."/>
        </authorList>
    </citation>
    <scope>NUCLEOTIDE SEQUENCE [LARGE SCALE GENOMIC DNA]</scope>
    <source>
        <strain evidence="1 2">B6-8</strain>
    </source>
</reference>
<dbReference type="PANTHER" id="PTHR18964:SF173">
    <property type="entry name" value="GLUCOKINASE"/>
    <property type="match status" value="1"/>
</dbReference>
<dbReference type="Gene3D" id="3.30.420.40">
    <property type="match status" value="2"/>
</dbReference>
<dbReference type="EMBL" id="JAUSVO010000002">
    <property type="protein sequence ID" value="MDQ0437201.1"/>
    <property type="molecule type" value="Genomic_DNA"/>
</dbReference>
<dbReference type="InterPro" id="IPR000600">
    <property type="entry name" value="ROK"/>
</dbReference>
<comment type="caution">
    <text evidence="1">The sequence shown here is derived from an EMBL/GenBank/DDBJ whole genome shotgun (WGS) entry which is preliminary data.</text>
</comment>
<dbReference type="Proteomes" id="UP001241603">
    <property type="component" value="Unassembled WGS sequence"/>
</dbReference>
<evidence type="ECO:0000313" key="1">
    <source>
        <dbReference type="EMBL" id="MDQ0437201.1"/>
    </source>
</evidence>
<accession>A0ABU0H6W1</accession>